<dbReference type="OrthoDB" id="9764363at2"/>
<dbReference type="SUPFAM" id="SSF52096">
    <property type="entry name" value="ClpP/crotonase"/>
    <property type="match status" value="1"/>
</dbReference>
<sequence length="323" mass="34806">MSLDADQIVERRRLRRKVTFWRTLGVLAAVAALAVGAASVAGDSVSASSPHVARVTIGGIIRNDRARVELLEEIGRSRARAVILSIDSPGGTVTGSEQLFDALRRLSEKKPVVAVVEGIAASGAYIAALGADHIVARRNALVGSVGVIYQYPNVTELMKTVGVTMEDIKSSPLKASPNPYTPTTPEARAAVESLVKDSYAWFKGLVSERRKMSDDKLATVTDGRVFTGHQGLDLQLVDELGDERTARAWLAREKGVPESLRVRSWRTREVDSEFGWLLGAARGTVAALGFPQAAEFLTQTARGALERAQLDGLLALWHPRTDG</sequence>
<proteinExistence type="inferred from homology"/>
<evidence type="ECO:0000256" key="1">
    <source>
        <dbReference type="ARBA" id="ARBA00008683"/>
    </source>
</evidence>
<dbReference type="GeneID" id="95775910"/>
<dbReference type="RefSeq" id="WP_138401420.1">
    <property type="nucleotide sequence ID" value="NZ_JBAFVI010000007.1"/>
</dbReference>
<evidence type="ECO:0000256" key="3">
    <source>
        <dbReference type="ARBA" id="ARBA00022801"/>
    </source>
</evidence>
<evidence type="ECO:0000256" key="2">
    <source>
        <dbReference type="ARBA" id="ARBA00022670"/>
    </source>
</evidence>
<dbReference type="GO" id="GO:0008236">
    <property type="term" value="F:serine-type peptidase activity"/>
    <property type="evidence" value="ECO:0007669"/>
    <property type="project" value="UniProtKB-KW"/>
</dbReference>
<evidence type="ECO:0000259" key="5">
    <source>
        <dbReference type="Pfam" id="PF01343"/>
    </source>
</evidence>
<dbReference type="InterPro" id="IPR029045">
    <property type="entry name" value="ClpP/crotonase-like_dom_sf"/>
</dbReference>
<evidence type="ECO:0000313" key="6">
    <source>
        <dbReference type="EMBL" id="TLX40906.1"/>
    </source>
</evidence>
<dbReference type="InterPro" id="IPR047272">
    <property type="entry name" value="S49_SppA_C"/>
</dbReference>
<protein>
    <submittedName>
        <fullName evidence="6">Signal peptide peptidase SppA</fullName>
    </submittedName>
</protein>
<comment type="caution">
    <text evidence="6">The sequence shown here is derived from an EMBL/GenBank/DDBJ whole genome shotgun (WGS) entry which is preliminary data.</text>
</comment>
<dbReference type="InterPro" id="IPR002142">
    <property type="entry name" value="Peptidase_S49"/>
</dbReference>
<dbReference type="InterPro" id="IPR004635">
    <property type="entry name" value="Pept_S49_SppA"/>
</dbReference>
<dbReference type="AlphaFoldDB" id="A0A6C1KNI2"/>
<gene>
    <name evidence="6" type="primary">sppA</name>
    <name evidence="6" type="ORF">FBQ73_20865</name>
</gene>
<dbReference type="PANTHER" id="PTHR42987:SF6">
    <property type="entry name" value="PROTEINASE IV"/>
    <property type="match status" value="1"/>
</dbReference>
<keyword evidence="2" id="KW-0645">Protease</keyword>
<organism evidence="6 7">
    <name type="scientific">Xanthobacter autotrophicus</name>
    <dbReference type="NCBI Taxonomy" id="280"/>
    <lineage>
        <taxon>Bacteria</taxon>
        <taxon>Pseudomonadati</taxon>
        <taxon>Pseudomonadota</taxon>
        <taxon>Alphaproteobacteria</taxon>
        <taxon>Hyphomicrobiales</taxon>
        <taxon>Xanthobacteraceae</taxon>
        <taxon>Xanthobacter</taxon>
    </lineage>
</organism>
<feature type="domain" description="Peptidase S49" evidence="5">
    <location>
        <begin position="105"/>
        <end position="256"/>
    </location>
</feature>
<name>A0A6C1KNI2_XANAU</name>
<dbReference type="Proteomes" id="UP000305131">
    <property type="component" value="Unassembled WGS sequence"/>
</dbReference>
<dbReference type="CDD" id="cd07023">
    <property type="entry name" value="S49_Sppa_N_C"/>
    <property type="match status" value="1"/>
</dbReference>
<dbReference type="Gene3D" id="3.90.226.10">
    <property type="entry name" value="2-enoyl-CoA Hydratase, Chain A, domain 1"/>
    <property type="match status" value="1"/>
</dbReference>
<dbReference type="NCBIfam" id="TIGR00706">
    <property type="entry name" value="SppA_dom"/>
    <property type="match status" value="1"/>
</dbReference>
<evidence type="ECO:0000256" key="4">
    <source>
        <dbReference type="ARBA" id="ARBA00022825"/>
    </source>
</evidence>
<keyword evidence="3" id="KW-0378">Hydrolase</keyword>
<keyword evidence="4" id="KW-0720">Serine protease</keyword>
<dbReference type="PANTHER" id="PTHR42987">
    <property type="entry name" value="PEPTIDASE S49"/>
    <property type="match status" value="1"/>
</dbReference>
<comment type="similarity">
    <text evidence="1">Belongs to the peptidase S49 family.</text>
</comment>
<dbReference type="GO" id="GO:0006508">
    <property type="term" value="P:proteolysis"/>
    <property type="evidence" value="ECO:0007669"/>
    <property type="project" value="UniProtKB-KW"/>
</dbReference>
<dbReference type="Gene3D" id="6.20.330.10">
    <property type="match status" value="1"/>
</dbReference>
<accession>A0A6C1KNI2</accession>
<dbReference type="EMBL" id="VAUP01000041">
    <property type="protein sequence ID" value="TLX40906.1"/>
    <property type="molecule type" value="Genomic_DNA"/>
</dbReference>
<evidence type="ECO:0000313" key="7">
    <source>
        <dbReference type="Proteomes" id="UP000305131"/>
    </source>
</evidence>
<dbReference type="Pfam" id="PF01343">
    <property type="entry name" value="Peptidase_S49"/>
    <property type="match status" value="1"/>
</dbReference>
<reference evidence="6 7" key="1">
    <citation type="submission" date="2019-05" db="EMBL/GenBank/DDBJ databases">
        <authorList>
            <person name="Zhou X."/>
        </authorList>
    </citation>
    <scope>NUCLEOTIDE SEQUENCE [LARGE SCALE GENOMIC DNA]</scope>
    <source>
        <strain evidence="6 7">DSM 432</strain>
    </source>
</reference>